<reference evidence="4" key="2">
    <citation type="submission" date="2019-09" db="UniProtKB">
        <authorList>
            <consortium name="WormBaseParasite"/>
        </authorList>
    </citation>
    <scope>IDENTIFICATION</scope>
</reference>
<organism evidence="3 4">
    <name type="scientific">Heligmosomoides polygyrus</name>
    <name type="common">Parasitic roundworm</name>
    <dbReference type="NCBI Taxonomy" id="6339"/>
    <lineage>
        <taxon>Eukaryota</taxon>
        <taxon>Metazoa</taxon>
        <taxon>Ecdysozoa</taxon>
        <taxon>Nematoda</taxon>
        <taxon>Chromadorea</taxon>
        <taxon>Rhabditida</taxon>
        <taxon>Rhabditina</taxon>
        <taxon>Rhabditomorpha</taxon>
        <taxon>Strongyloidea</taxon>
        <taxon>Heligmosomidae</taxon>
        <taxon>Heligmosomoides</taxon>
    </lineage>
</organism>
<accession>A0A183F7X3</accession>
<dbReference type="OrthoDB" id="410404at2759"/>
<sequence>MHRKKKITMKETEAASKKMKPGKTTGPDDVAADLWKSKFWHSAEWLAKFFNQVVPEKKKPVPWTLLHADDVMLASEDKGELEREVQAWCDRLERYGLRLNVKETEYLTTDVIESSSIKVKGIELPRTSVFKYLGSAVASDGNLMVEVNPPMSAAWFKWRSLTGLLCDKKIPERSK</sequence>
<evidence type="ECO:0000313" key="4">
    <source>
        <dbReference type="WBParaSite" id="HPBE_0000226501-mRNA-1"/>
    </source>
</evidence>
<proteinExistence type="predicted"/>
<evidence type="ECO:0000313" key="2">
    <source>
        <dbReference type="EMBL" id="VDO24028.1"/>
    </source>
</evidence>
<protein>
    <submittedName>
        <fullName evidence="4">Reverse transcriptase domain-containing protein</fullName>
    </submittedName>
</protein>
<keyword evidence="3" id="KW-1185">Reference proteome</keyword>
<feature type="region of interest" description="Disordered" evidence="1">
    <location>
        <begin position="1"/>
        <end position="27"/>
    </location>
</feature>
<name>A0A183F7X3_HELPZ</name>
<evidence type="ECO:0000256" key="1">
    <source>
        <dbReference type="SAM" id="MobiDB-lite"/>
    </source>
</evidence>
<gene>
    <name evidence="2" type="ORF">HPBE_LOCUS2266</name>
</gene>
<evidence type="ECO:0000313" key="3">
    <source>
        <dbReference type="Proteomes" id="UP000050761"/>
    </source>
</evidence>
<dbReference type="WBParaSite" id="HPBE_0000226501-mRNA-1">
    <property type="protein sequence ID" value="HPBE_0000226501-mRNA-1"/>
    <property type="gene ID" value="HPBE_0000226501"/>
</dbReference>
<dbReference type="AlphaFoldDB" id="A0A183F7X3"/>
<dbReference type="Gene3D" id="3.30.70.270">
    <property type="match status" value="1"/>
</dbReference>
<dbReference type="Proteomes" id="UP000050761">
    <property type="component" value="Unassembled WGS sequence"/>
</dbReference>
<dbReference type="InterPro" id="IPR043128">
    <property type="entry name" value="Rev_trsase/Diguanyl_cyclase"/>
</dbReference>
<dbReference type="EMBL" id="UZAH01003195">
    <property type="protein sequence ID" value="VDO24028.1"/>
    <property type="molecule type" value="Genomic_DNA"/>
</dbReference>
<reference evidence="2 3" key="1">
    <citation type="submission" date="2018-11" db="EMBL/GenBank/DDBJ databases">
        <authorList>
            <consortium name="Pathogen Informatics"/>
        </authorList>
    </citation>
    <scope>NUCLEOTIDE SEQUENCE [LARGE SCALE GENOMIC DNA]</scope>
</reference>
<accession>A0A3P7X1X1</accession>